<organism evidence="1 2">
    <name type="scientific">Bifidobacterium actinocoloniiforme DSM 22766</name>
    <dbReference type="NCBI Taxonomy" id="1437605"/>
    <lineage>
        <taxon>Bacteria</taxon>
        <taxon>Bacillati</taxon>
        <taxon>Actinomycetota</taxon>
        <taxon>Actinomycetes</taxon>
        <taxon>Bifidobacteriales</taxon>
        <taxon>Bifidobacteriaceae</taxon>
        <taxon>Bifidobacterium</taxon>
    </lineage>
</organism>
<evidence type="ECO:0000313" key="2">
    <source>
        <dbReference type="Proteomes" id="UP000029015"/>
    </source>
</evidence>
<proteinExistence type="predicted"/>
<name>A0A086Z2E1_9BIFI</name>
<dbReference type="Proteomes" id="UP000029015">
    <property type="component" value="Unassembled WGS sequence"/>
</dbReference>
<evidence type="ECO:0000313" key="1">
    <source>
        <dbReference type="EMBL" id="KFI40691.1"/>
    </source>
</evidence>
<reference evidence="1 2" key="1">
    <citation type="submission" date="2014-03" db="EMBL/GenBank/DDBJ databases">
        <title>Genomics of Bifidobacteria.</title>
        <authorList>
            <person name="Ventura M."/>
            <person name="Milani C."/>
            <person name="Lugli G.A."/>
        </authorList>
    </citation>
    <scope>NUCLEOTIDE SEQUENCE [LARGE SCALE GENOMIC DNA]</scope>
    <source>
        <strain evidence="1 2">DSM 22766</strain>
    </source>
</reference>
<gene>
    <name evidence="1" type="ORF">BACT_1395</name>
</gene>
<accession>A0A086Z2E1</accession>
<sequence length="133" mass="14442">MTSGGTLPFAGAAATASHCGPTSTDRYISRFPAHISFGTIVGYSRIARILSRLLKTNADHRLFPMATDLGKPKSRLGVVFANGGDRRLEPPISRHGAHSHEEPEKAVVERMDGRASHRSDSCNLYQYAFGAYP</sequence>
<dbReference type="EMBL" id="JGYK01000001">
    <property type="protein sequence ID" value="KFI40691.1"/>
    <property type="molecule type" value="Genomic_DNA"/>
</dbReference>
<keyword evidence="2" id="KW-1185">Reference proteome</keyword>
<dbReference type="AlphaFoldDB" id="A0A086Z2E1"/>
<protein>
    <submittedName>
        <fullName evidence="1">Uncharacterized protein</fullName>
    </submittedName>
</protein>
<comment type="caution">
    <text evidence="1">The sequence shown here is derived from an EMBL/GenBank/DDBJ whole genome shotgun (WGS) entry which is preliminary data.</text>
</comment>